<name>A0A248VZ29_9BURK</name>
<dbReference type="OrthoDB" id="8480896at2"/>
<geneLocation type="plasmid" evidence="2 3">
    <name>pBN4</name>
</geneLocation>
<reference evidence="2 3" key="1">
    <citation type="submission" date="2017-08" db="EMBL/GenBank/DDBJ databases">
        <title>Identification and genetic characteristics of simultaneous BTEX- and naphthalene-degrading Paraburkholderia sp. BN5 isolated from petroleum-contaminated soil.</title>
        <authorList>
            <person name="Lee Y."/>
            <person name="Jeon C.O."/>
        </authorList>
    </citation>
    <scope>NUCLEOTIDE SEQUENCE [LARGE SCALE GENOMIC DNA]</scope>
    <source>
        <strain evidence="2 3">BN5</strain>
        <plasmid evidence="2 3">pBN4</plasmid>
    </source>
</reference>
<dbReference type="Pfam" id="PF26125">
    <property type="entry name" value="AcrVA2-like"/>
    <property type="match status" value="1"/>
</dbReference>
<dbReference type="RefSeq" id="WP_007183078.1">
    <property type="nucleotide sequence ID" value="NZ_CP022994.1"/>
</dbReference>
<keyword evidence="2" id="KW-0614">Plasmid</keyword>
<dbReference type="KEGG" id="parb:CJU94_39585"/>
<protein>
    <submittedName>
        <fullName evidence="2">Uncharacterized protein</fullName>
    </submittedName>
</protein>
<dbReference type="InterPro" id="IPR058915">
    <property type="entry name" value="AcrVA2-like"/>
</dbReference>
<dbReference type="AlphaFoldDB" id="A0A248VZ29"/>
<keyword evidence="3" id="KW-1185">Reference proteome</keyword>
<proteinExistence type="predicted"/>
<sequence length="336" mass="37279">MSEDVQRLNYSTHALEQFERLIPTIRRDMPGMRAGYEAVAHLLRIGVKYLLPNCADLIDVSELRQVHIDSMRLPHPVAALEAPWVLPDGEGGDKGILRCPKRIALCVELDEDVAALLPGTEHLLSEPDGGVCVIPIYWTDADQWQLAPGGAFVPHSNELSAYVPEQADERTRLLNEPLREAGLSARKMRQFQVSPFVILPERYEFDVQQLGSLRAVHSETLANARDEIQALIQTGCVVNCANIEAPTLEAPAKLNKKREQNGKVPFFDYRVLAVRPSNAADGRGKGGQHASPKAHIRRGHIRRLEHKTVWVSDTLVNAGSARGVVVKDYAVRPLKP</sequence>
<evidence type="ECO:0000313" key="2">
    <source>
        <dbReference type="EMBL" id="ASW04254.1"/>
    </source>
</evidence>
<gene>
    <name evidence="2" type="ORF">CJU94_39585</name>
</gene>
<evidence type="ECO:0000256" key="1">
    <source>
        <dbReference type="SAM" id="MobiDB-lite"/>
    </source>
</evidence>
<dbReference type="EMBL" id="CP022994">
    <property type="protein sequence ID" value="ASW04254.1"/>
    <property type="molecule type" value="Genomic_DNA"/>
</dbReference>
<organism evidence="2 3">
    <name type="scientific">Paraburkholderia aromaticivorans</name>
    <dbReference type="NCBI Taxonomy" id="2026199"/>
    <lineage>
        <taxon>Bacteria</taxon>
        <taxon>Pseudomonadati</taxon>
        <taxon>Pseudomonadota</taxon>
        <taxon>Betaproteobacteria</taxon>
        <taxon>Burkholderiales</taxon>
        <taxon>Burkholderiaceae</taxon>
        <taxon>Paraburkholderia</taxon>
    </lineage>
</organism>
<dbReference type="Proteomes" id="UP000215158">
    <property type="component" value="Plasmid pBN4"/>
</dbReference>
<accession>A0A248VZ29</accession>
<evidence type="ECO:0000313" key="3">
    <source>
        <dbReference type="Proteomes" id="UP000215158"/>
    </source>
</evidence>
<feature type="region of interest" description="Disordered" evidence="1">
    <location>
        <begin position="278"/>
        <end position="298"/>
    </location>
</feature>